<dbReference type="Pfam" id="PF07731">
    <property type="entry name" value="Cu-oxidase_2"/>
    <property type="match status" value="1"/>
</dbReference>
<dbReference type="InterPro" id="IPR011707">
    <property type="entry name" value="Cu-oxidase-like_N"/>
</dbReference>
<accession>A0A507ADE2</accession>
<feature type="domain" description="Plastocyanin-like" evidence="7">
    <location>
        <begin position="417"/>
        <end position="553"/>
    </location>
</feature>
<dbReference type="PANTHER" id="PTHR11709:SF394">
    <property type="entry name" value="FI03373P-RELATED"/>
    <property type="match status" value="1"/>
</dbReference>
<comment type="caution">
    <text evidence="9">The sequence shown here is derived from an EMBL/GenBank/DDBJ whole genome shotgun (WGS) entry which is preliminary data.</text>
</comment>
<dbReference type="OrthoDB" id="2121828at2759"/>
<dbReference type="STRING" id="1093900.A0A507ADE2"/>
<keyword evidence="4" id="KW-0186">Copper</keyword>
<dbReference type="GO" id="GO:0016491">
    <property type="term" value="F:oxidoreductase activity"/>
    <property type="evidence" value="ECO:0007669"/>
    <property type="project" value="UniProtKB-KW"/>
</dbReference>
<feature type="domain" description="Plastocyanin-like" evidence="8">
    <location>
        <begin position="37"/>
        <end position="151"/>
    </location>
</feature>
<evidence type="ECO:0000256" key="4">
    <source>
        <dbReference type="ARBA" id="ARBA00023008"/>
    </source>
</evidence>
<dbReference type="NCBIfam" id="TIGR03390">
    <property type="entry name" value="ascorbOXfungal"/>
    <property type="match status" value="1"/>
</dbReference>
<evidence type="ECO:0000256" key="2">
    <source>
        <dbReference type="ARBA" id="ARBA00022723"/>
    </source>
</evidence>
<proteinExistence type="inferred from homology"/>
<evidence type="ECO:0008006" key="11">
    <source>
        <dbReference type="Google" id="ProtNLM"/>
    </source>
</evidence>
<dbReference type="InterPro" id="IPR035666">
    <property type="entry name" value="MCO_CuRO_3"/>
</dbReference>
<feature type="domain" description="Plastocyanin-like" evidence="6">
    <location>
        <begin position="162"/>
        <end position="323"/>
    </location>
</feature>
<dbReference type="AlphaFoldDB" id="A0A507ADE2"/>
<protein>
    <recommendedName>
        <fullName evidence="11">L-ascorbate oxidase</fullName>
    </recommendedName>
</protein>
<dbReference type="SUPFAM" id="SSF49503">
    <property type="entry name" value="Cupredoxins"/>
    <property type="match status" value="3"/>
</dbReference>
<evidence type="ECO:0000256" key="5">
    <source>
        <dbReference type="SAM" id="SignalP"/>
    </source>
</evidence>
<evidence type="ECO:0000256" key="1">
    <source>
        <dbReference type="ARBA" id="ARBA00010609"/>
    </source>
</evidence>
<dbReference type="PROSITE" id="PS00079">
    <property type="entry name" value="MULTICOPPER_OXIDASE1"/>
    <property type="match status" value="1"/>
</dbReference>
<evidence type="ECO:0000259" key="7">
    <source>
        <dbReference type="Pfam" id="PF07731"/>
    </source>
</evidence>
<name>A0A507ADE2_9PEZI</name>
<evidence type="ECO:0000313" key="10">
    <source>
        <dbReference type="Proteomes" id="UP000319257"/>
    </source>
</evidence>
<gene>
    <name evidence="9" type="ORF">E0L32_011023</name>
</gene>
<dbReference type="GO" id="GO:0005507">
    <property type="term" value="F:copper ion binding"/>
    <property type="evidence" value="ECO:0007669"/>
    <property type="project" value="InterPro"/>
</dbReference>
<dbReference type="RefSeq" id="XP_030988746.1">
    <property type="nucleotide sequence ID" value="XM_031133707.1"/>
</dbReference>
<feature type="signal peptide" evidence="5">
    <location>
        <begin position="1"/>
        <end position="20"/>
    </location>
</feature>
<dbReference type="EMBL" id="SKBQ01000096">
    <property type="protein sequence ID" value="TPX07035.1"/>
    <property type="molecule type" value="Genomic_DNA"/>
</dbReference>
<dbReference type="InterPro" id="IPR011706">
    <property type="entry name" value="Cu-oxidase_C"/>
</dbReference>
<dbReference type="Pfam" id="PF07732">
    <property type="entry name" value="Cu-oxidase_3"/>
    <property type="match status" value="1"/>
</dbReference>
<dbReference type="CDD" id="cd13895">
    <property type="entry name" value="CuRO_3_AAO_like_2"/>
    <property type="match status" value="1"/>
</dbReference>
<comment type="similarity">
    <text evidence="1">Belongs to the multicopper oxidase family.</text>
</comment>
<dbReference type="InterPro" id="IPR033138">
    <property type="entry name" value="Cu_oxidase_CS"/>
</dbReference>
<dbReference type="InterPro" id="IPR001117">
    <property type="entry name" value="Cu-oxidase_2nd"/>
</dbReference>
<dbReference type="InterPro" id="IPR008972">
    <property type="entry name" value="Cupredoxin"/>
</dbReference>
<sequence length="598" mass="67030">MRAFSVISALYGCMLGVAKGELVTHDETFVPDHVLRVTKQNISVACEHRMSVVINGTSPGPTLRLKPGKSTWIRVYNDMSDSNLTMHWHGLAQRFAHFSDGSPQASQWPIKAKHFFDYEVETELDDAGTYFYHSHIGMQALTASGALIVDDCAKPPYDYDEERILFWNDYFNKTDEVLEAGLVGVPFVFGGETNAVLLNGKGIGIGHTANETDKGACEPPVIDVQPGKTYRFRFIGSTSLSHTSIGFEGHSNLSVIQVDGGQWTRPASFDRIQLGSGQRYDVLFKTKTKEELKAEGKSSYFIQFETKDRPSSYRGYGILRYEKCARLPSLPTEPVLRLPNATYDWGEYTLQPLHPDPNFPSLAEVTRRVILDARQMISNETKQWIWKMANLSYTDNVTHVPLLVDIYQRGDAAVPDYDAAMQNHGWDPKTKAFPAKVGEVLEIVFQNTGSLANSGGGVDVHPFHAHGQHFYDIGSGNGTYNATENEVKIVKAGYHPVQRDTSMLYRYITTTKAGLDAGWRAWRIRVDQPGVWLIHCHTLQHMMMGMQTVWVIGNATEIQKIPLEESQGYFYYGGDVYGNETFNPHCSHQFGNTDSCPK</sequence>
<keyword evidence="3" id="KW-0560">Oxidoreductase</keyword>
<evidence type="ECO:0000259" key="6">
    <source>
        <dbReference type="Pfam" id="PF00394"/>
    </source>
</evidence>
<dbReference type="PANTHER" id="PTHR11709">
    <property type="entry name" value="MULTI-COPPER OXIDASE"/>
    <property type="match status" value="1"/>
</dbReference>
<dbReference type="PROSITE" id="PS00080">
    <property type="entry name" value="MULTICOPPER_OXIDASE2"/>
    <property type="match status" value="1"/>
</dbReference>
<evidence type="ECO:0000259" key="8">
    <source>
        <dbReference type="Pfam" id="PF07732"/>
    </source>
</evidence>
<dbReference type="InterPro" id="IPR045087">
    <property type="entry name" value="Cu-oxidase_fam"/>
</dbReference>
<dbReference type="InterPro" id="IPR017762">
    <property type="entry name" value="Multicopper_oxidase_fun"/>
</dbReference>
<organism evidence="9 10">
    <name type="scientific">Thyridium curvatum</name>
    <dbReference type="NCBI Taxonomy" id="1093900"/>
    <lineage>
        <taxon>Eukaryota</taxon>
        <taxon>Fungi</taxon>
        <taxon>Dikarya</taxon>
        <taxon>Ascomycota</taxon>
        <taxon>Pezizomycotina</taxon>
        <taxon>Sordariomycetes</taxon>
        <taxon>Sordariomycetidae</taxon>
        <taxon>Thyridiales</taxon>
        <taxon>Thyridiaceae</taxon>
        <taxon>Thyridium</taxon>
    </lineage>
</organism>
<keyword evidence="10" id="KW-1185">Reference proteome</keyword>
<dbReference type="Gene3D" id="2.60.40.420">
    <property type="entry name" value="Cupredoxins - blue copper proteins"/>
    <property type="match status" value="3"/>
</dbReference>
<evidence type="ECO:0000313" key="9">
    <source>
        <dbReference type="EMBL" id="TPX07035.1"/>
    </source>
</evidence>
<keyword evidence="5" id="KW-0732">Signal</keyword>
<keyword evidence="2" id="KW-0479">Metal-binding</keyword>
<feature type="chain" id="PRO_5021208123" description="L-ascorbate oxidase" evidence="5">
    <location>
        <begin position="21"/>
        <end position="598"/>
    </location>
</feature>
<reference evidence="9 10" key="1">
    <citation type="submission" date="2019-06" db="EMBL/GenBank/DDBJ databases">
        <title>Draft genome sequence of the filamentous fungus Phialemoniopsis curvata isolated from diesel fuel.</title>
        <authorList>
            <person name="Varaljay V.A."/>
            <person name="Lyon W.J."/>
            <person name="Crouch A.L."/>
            <person name="Drake C.E."/>
            <person name="Hollomon J.M."/>
            <person name="Nadeau L.J."/>
            <person name="Nunn H.S."/>
            <person name="Stevenson B.S."/>
            <person name="Bojanowski C.L."/>
            <person name="Crookes-Goodson W.J."/>
        </authorList>
    </citation>
    <scope>NUCLEOTIDE SEQUENCE [LARGE SCALE GENOMIC DNA]</scope>
    <source>
        <strain evidence="9 10">D216</strain>
    </source>
</reference>
<dbReference type="Pfam" id="PF00394">
    <property type="entry name" value="Cu-oxidase"/>
    <property type="match status" value="1"/>
</dbReference>
<dbReference type="InterPro" id="IPR002355">
    <property type="entry name" value="Cu_oxidase_Cu_BS"/>
</dbReference>
<dbReference type="Proteomes" id="UP000319257">
    <property type="component" value="Unassembled WGS sequence"/>
</dbReference>
<dbReference type="CDD" id="cd13873">
    <property type="entry name" value="CuRO_2_AAO_like_2"/>
    <property type="match status" value="1"/>
</dbReference>
<evidence type="ECO:0000256" key="3">
    <source>
        <dbReference type="ARBA" id="ARBA00023002"/>
    </source>
</evidence>
<dbReference type="GeneID" id="41978470"/>
<dbReference type="InParanoid" id="A0A507ADE2"/>